<dbReference type="Gene3D" id="3.30.2020.10">
    <property type="entry name" value="NE0471-like N-terminal domain"/>
    <property type="match status" value="1"/>
</dbReference>
<evidence type="ECO:0000313" key="2">
    <source>
        <dbReference type="Proteomes" id="UP000548632"/>
    </source>
</evidence>
<sequence length="92" mass="10813">MIALQEAKYCHDFCVWLRFNTGEAGEVNLAEIVRRYPQAKPLQDIEQFRQFYLDDWPTLAWECGFDLSPELLYQCLTGRVPNWSNDEISHGD</sequence>
<dbReference type="SUPFAM" id="SSF143880">
    <property type="entry name" value="NE0471 N-terminal domain-like"/>
    <property type="match status" value="1"/>
</dbReference>
<protein>
    <submittedName>
        <fullName evidence="1">DUF2442 domain-containing protein</fullName>
    </submittedName>
</protein>
<organism evidence="1 2">
    <name type="scientific">Thiospirillum jenense</name>
    <dbReference type="NCBI Taxonomy" id="1653858"/>
    <lineage>
        <taxon>Bacteria</taxon>
        <taxon>Pseudomonadati</taxon>
        <taxon>Pseudomonadota</taxon>
        <taxon>Gammaproteobacteria</taxon>
        <taxon>Chromatiales</taxon>
        <taxon>Chromatiaceae</taxon>
        <taxon>Thiospirillum</taxon>
    </lineage>
</organism>
<evidence type="ECO:0000313" key="1">
    <source>
        <dbReference type="EMBL" id="MBB1126312.1"/>
    </source>
</evidence>
<gene>
    <name evidence="1" type="ORF">HUK38_08710</name>
</gene>
<proteinExistence type="predicted"/>
<keyword evidence="2" id="KW-1185">Reference proteome</keyword>
<dbReference type="AlphaFoldDB" id="A0A839HKA5"/>
<accession>A0A839HKA5</accession>
<dbReference type="InterPro" id="IPR018841">
    <property type="entry name" value="DUF2442"/>
</dbReference>
<dbReference type="EMBL" id="JABVCQ010000016">
    <property type="protein sequence ID" value="MBB1126312.1"/>
    <property type="molecule type" value="Genomic_DNA"/>
</dbReference>
<dbReference type="InterPro" id="IPR036782">
    <property type="entry name" value="NE0471-like_N"/>
</dbReference>
<reference evidence="1 2" key="1">
    <citation type="journal article" date="2020" name="Arch. Microbiol.">
        <title>The genome sequence of the giant phototrophic gammaproteobacterium Thiospirillum jenense gives insight into its physiological properties and phylogenetic relationships.</title>
        <authorList>
            <person name="Imhoff J.F."/>
            <person name="Meyer T.E."/>
            <person name="Kyndt J.A."/>
        </authorList>
    </citation>
    <scope>NUCLEOTIDE SEQUENCE [LARGE SCALE GENOMIC DNA]</scope>
    <source>
        <strain evidence="1 2">DSM 216</strain>
    </source>
</reference>
<name>A0A839HKA5_9GAMM</name>
<dbReference type="Proteomes" id="UP000548632">
    <property type="component" value="Unassembled WGS sequence"/>
</dbReference>
<dbReference type="RefSeq" id="WP_182583936.1">
    <property type="nucleotide sequence ID" value="NZ_JABVCQ010000016.1"/>
</dbReference>
<dbReference type="Pfam" id="PF10387">
    <property type="entry name" value="DUF2442"/>
    <property type="match status" value="1"/>
</dbReference>
<comment type="caution">
    <text evidence="1">The sequence shown here is derived from an EMBL/GenBank/DDBJ whole genome shotgun (WGS) entry which is preliminary data.</text>
</comment>